<dbReference type="GO" id="GO:0002143">
    <property type="term" value="P:tRNA wobble position uridine thiolation"/>
    <property type="evidence" value="ECO:0007669"/>
    <property type="project" value="TreeGrafter"/>
</dbReference>
<sequence>MLSSRLFASSRPLPNFTLKLALTIRSLTSHDTVAQHTTAVGEMPPRVPLPGDKVILGMSGGVDSSVSALLLQRQGFEVEGVYMRNWDTADERGVCTSEEDWRDVGEVCHQLNVPCRRIDFTKQYWTQVFSRTLDDYACGITPNPDVLCNREIKFGALLERCLGKDGADTDAAMKARGKMVWFATGHYARIERRADGTVGLLRDDNTRLQWVSRG</sequence>
<dbReference type="Pfam" id="PF03054">
    <property type="entry name" value="tRNA_Me_trans"/>
    <property type="match status" value="1"/>
</dbReference>
<dbReference type="OrthoDB" id="3685at2759"/>
<evidence type="ECO:0000313" key="2">
    <source>
        <dbReference type="Proteomes" id="UP000268093"/>
    </source>
</evidence>
<dbReference type="InterPro" id="IPR014729">
    <property type="entry name" value="Rossmann-like_a/b/a_fold"/>
</dbReference>
<proteinExistence type="predicted"/>
<dbReference type="Gene3D" id="3.40.50.620">
    <property type="entry name" value="HUPs"/>
    <property type="match status" value="1"/>
</dbReference>
<evidence type="ECO:0000313" key="1">
    <source>
        <dbReference type="EMBL" id="RUP45911.1"/>
    </source>
</evidence>
<dbReference type="EMBL" id="RBNI01006623">
    <property type="protein sequence ID" value="RUP45911.1"/>
    <property type="molecule type" value="Genomic_DNA"/>
</dbReference>
<dbReference type="GO" id="GO:0016740">
    <property type="term" value="F:transferase activity"/>
    <property type="evidence" value="ECO:0007669"/>
    <property type="project" value="UniProtKB-KW"/>
</dbReference>
<reference evidence="1 2" key="1">
    <citation type="journal article" date="2018" name="New Phytol.">
        <title>Phylogenomics of Endogonaceae and evolution of mycorrhizas within Mucoromycota.</title>
        <authorList>
            <person name="Chang Y."/>
            <person name="Desiro A."/>
            <person name="Na H."/>
            <person name="Sandor L."/>
            <person name="Lipzen A."/>
            <person name="Clum A."/>
            <person name="Barry K."/>
            <person name="Grigoriev I.V."/>
            <person name="Martin F.M."/>
            <person name="Stajich J.E."/>
            <person name="Smith M.E."/>
            <person name="Bonito G."/>
            <person name="Spatafora J.W."/>
        </authorList>
    </citation>
    <scope>NUCLEOTIDE SEQUENCE [LARGE SCALE GENOMIC DNA]</scope>
    <source>
        <strain evidence="1 2">GMNB39</strain>
    </source>
</reference>
<name>A0A433D506_9FUNG</name>
<keyword evidence="1" id="KW-0808">Transferase</keyword>
<dbReference type="PANTHER" id="PTHR11933">
    <property type="entry name" value="TRNA 5-METHYLAMINOMETHYL-2-THIOURIDYLATE -METHYLTRANSFERASE"/>
    <property type="match status" value="1"/>
</dbReference>
<gene>
    <name evidence="1" type="ORF">BC936DRAFT_147593</name>
</gene>
<keyword evidence="2" id="KW-1185">Reference proteome</keyword>
<accession>A0A433D506</accession>
<dbReference type="PANTHER" id="PTHR11933:SF5">
    <property type="entry name" value="MITOCHONDRIAL TRNA-SPECIFIC 2-THIOURIDYLASE 1"/>
    <property type="match status" value="1"/>
</dbReference>
<protein>
    <submittedName>
        <fullName evidence="1">tRNA methyl transferase-domain-containing protein</fullName>
    </submittedName>
</protein>
<dbReference type="Proteomes" id="UP000268093">
    <property type="component" value="Unassembled WGS sequence"/>
</dbReference>
<organism evidence="1 2">
    <name type="scientific">Jimgerdemannia flammicorona</name>
    <dbReference type="NCBI Taxonomy" id="994334"/>
    <lineage>
        <taxon>Eukaryota</taxon>
        <taxon>Fungi</taxon>
        <taxon>Fungi incertae sedis</taxon>
        <taxon>Mucoromycota</taxon>
        <taxon>Mucoromycotina</taxon>
        <taxon>Endogonomycetes</taxon>
        <taxon>Endogonales</taxon>
        <taxon>Endogonaceae</taxon>
        <taxon>Jimgerdemannia</taxon>
    </lineage>
</organism>
<dbReference type="AlphaFoldDB" id="A0A433D506"/>
<dbReference type="SUPFAM" id="SSF52402">
    <property type="entry name" value="Adenine nucleotide alpha hydrolases-like"/>
    <property type="match status" value="1"/>
</dbReference>
<comment type="caution">
    <text evidence="1">The sequence shown here is derived from an EMBL/GenBank/DDBJ whole genome shotgun (WGS) entry which is preliminary data.</text>
</comment>